<evidence type="ECO:0000313" key="3">
    <source>
        <dbReference type="Proteomes" id="UP000315403"/>
    </source>
</evidence>
<keyword evidence="1" id="KW-0472">Membrane</keyword>
<evidence type="ECO:0000256" key="1">
    <source>
        <dbReference type="SAM" id="Phobius"/>
    </source>
</evidence>
<feature type="transmembrane region" description="Helical" evidence="1">
    <location>
        <begin position="190"/>
        <end position="211"/>
    </location>
</feature>
<accession>A0A543Q3K8</accession>
<protein>
    <submittedName>
        <fullName evidence="2">Uncharacterized protein</fullName>
    </submittedName>
</protein>
<evidence type="ECO:0000313" key="2">
    <source>
        <dbReference type="EMBL" id="TQN50912.1"/>
    </source>
</evidence>
<dbReference type="AlphaFoldDB" id="A0A543Q3K8"/>
<reference evidence="2 3" key="1">
    <citation type="submission" date="2019-03" db="EMBL/GenBank/DDBJ databases">
        <title>New insights into Acidothiobacillus thiooxidans sulfur metabolism through coupled gene expression, solution geochemistry, microscopy and spectroscopy analyses.</title>
        <authorList>
            <person name="Camacho D."/>
            <person name="Frazao R."/>
            <person name="Fouillen A."/>
            <person name="Nanci A."/>
            <person name="Lang B.F."/>
            <person name="Apte S.C."/>
            <person name="Baron C."/>
            <person name="Warren L.A."/>
        </authorList>
    </citation>
    <scope>NUCLEOTIDE SEQUENCE [LARGE SCALE GENOMIC DNA]</scope>
    <source>
        <strain evidence="2 3">ATCC 19377</strain>
    </source>
</reference>
<sequence>MTDVKEPSPKELALKNIPTAWREKMISEAAYVGCKADDDVLWTVIASVINSWASAGAAGRAADAVQSSIDKIPDRIYQGALKAGNDINSQFEKKFGEYGQTLIAAVNKARDDAAAQIKQGIQTAGVRTSESIQLAGNNLKVASKTLENMLNGVIEQKAKQGLVEWAEAARIAGQNAAQAASHEIYSKASMVILAALLLAMVAGGGIMYFVIADRMAPLPIYHTSHGHSLCFEVNGNGYCELSGTKQQLSKLRYGPPSNL</sequence>
<dbReference type="EMBL" id="SZUV01000001">
    <property type="protein sequence ID" value="TQN50912.1"/>
    <property type="molecule type" value="Genomic_DNA"/>
</dbReference>
<proteinExistence type="predicted"/>
<organism evidence="2 3">
    <name type="scientific">Acidithiobacillus thiooxidans ATCC 19377</name>
    <dbReference type="NCBI Taxonomy" id="637390"/>
    <lineage>
        <taxon>Bacteria</taxon>
        <taxon>Pseudomonadati</taxon>
        <taxon>Pseudomonadota</taxon>
        <taxon>Acidithiobacillia</taxon>
        <taxon>Acidithiobacillales</taxon>
        <taxon>Acidithiobacillaceae</taxon>
        <taxon>Acidithiobacillus</taxon>
    </lineage>
</organism>
<comment type="caution">
    <text evidence="2">The sequence shown here is derived from an EMBL/GenBank/DDBJ whole genome shotgun (WGS) entry which is preliminary data.</text>
</comment>
<dbReference type="RefSeq" id="WP_142086793.1">
    <property type="nucleotide sequence ID" value="NZ_SZUV01000001.1"/>
</dbReference>
<keyword evidence="1" id="KW-1133">Transmembrane helix</keyword>
<keyword evidence="1" id="KW-0812">Transmembrane</keyword>
<name>A0A543Q3K8_ACITH</name>
<gene>
    <name evidence="2" type="ORF">DLNHIDIE_00773</name>
</gene>
<dbReference type="Proteomes" id="UP000315403">
    <property type="component" value="Unassembled WGS sequence"/>
</dbReference>